<keyword evidence="2" id="KW-1185">Reference proteome</keyword>
<proteinExistence type="predicted"/>
<comment type="caution">
    <text evidence="1">The sequence shown here is derived from an EMBL/GenBank/DDBJ whole genome shotgun (WGS) entry which is preliminary data.</text>
</comment>
<protein>
    <submittedName>
        <fullName evidence="1">Uncharacterized protein</fullName>
    </submittedName>
</protein>
<organism evidence="1 2">
    <name type="scientific">Penicillium salamii</name>
    <dbReference type="NCBI Taxonomy" id="1612424"/>
    <lineage>
        <taxon>Eukaryota</taxon>
        <taxon>Fungi</taxon>
        <taxon>Dikarya</taxon>
        <taxon>Ascomycota</taxon>
        <taxon>Pezizomycotina</taxon>
        <taxon>Eurotiomycetes</taxon>
        <taxon>Eurotiomycetidae</taxon>
        <taxon>Eurotiales</taxon>
        <taxon>Aspergillaceae</taxon>
        <taxon>Penicillium</taxon>
    </lineage>
</organism>
<sequence>MYLWPTKRPLLRMRSAPSAESNQMPSDANFPNILSFFLSQATSSIWKPCPVRPFSSMIFSMAWVFALSKLKCSVGVRCTTMPNRGFTIFVLFPSSFNHSVLLRASSADSVSLNRIT</sequence>
<dbReference type="AlphaFoldDB" id="A0A9W4N1I8"/>
<dbReference type="OrthoDB" id="431557at2759"/>
<gene>
    <name evidence="1" type="ORF">PSALAMII_LOCUS39</name>
</gene>
<dbReference type="Proteomes" id="UP001152649">
    <property type="component" value="Unassembled WGS sequence"/>
</dbReference>
<reference evidence="1" key="1">
    <citation type="submission" date="2021-07" db="EMBL/GenBank/DDBJ databases">
        <authorList>
            <person name="Branca A.L. A."/>
        </authorList>
    </citation>
    <scope>NUCLEOTIDE SEQUENCE</scope>
</reference>
<accession>A0A9W4N1I8</accession>
<evidence type="ECO:0000313" key="1">
    <source>
        <dbReference type="EMBL" id="CAG8220756.1"/>
    </source>
</evidence>
<evidence type="ECO:0000313" key="2">
    <source>
        <dbReference type="Proteomes" id="UP001152649"/>
    </source>
</evidence>
<name>A0A9W4N1I8_9EURO</name>
<dbReference type="EMBL" id="CAJVPG010000003">
    <property type="protein sequence ID" value="CAG8220756.1"/>
    <property type="molecule type" value="Genomic_DNA"/>
</dbReference>